<dbReference type="AlphaFoldDB" id="A0A836B0R9"/>
<feature type="region of interest" description="Disordered" evidence="1">
    <location>
        <begin position="423"/>
        <end position="447"/>
    </location>
</feature>
<sequence length="447" mass="49354">MFFKGTTSTTAGFAVLPRNIETILERVEIEANGQIIQVGSSMYNQLWQIIADTSMGEDVTNRRRILQGAGDIAAAPTANQTNVQFAIQNWLGFLGSVKPSVLDTSLIGNVRLRLTLAQPVILAKSPTCAGESYALSDIFFTVDTLSIDDGVFYQMHQQFLSSGSVYELPFHSYMAFTSTGGMSQTTKFSLSTQSLNRCWATFLTGVAGDILRFTLPHGVWDLSTLRLWFLATMNGTANNQSLPRDVETLIETLEVWVGTERVQTIPYYNQLFRILADYDHNIQDMQARTVISNSAWITNGLNNAIYTVNQSPFCMTQWYGFLGSGAVIDTRAMSGPLTIVLTLAPNAALISNTAAATYALSDIHLTIQNSDEAPASSFEFENFKLYMEQNGSYSQQTQMSVECKKLEWVAATFLPPDYRSRAISTTTDHHGNRNRNNYTLPGASGVS</sequence>
<dbReference type="EMBL" id="JAEHOD010000030">
    <property type="protein sequence ID" value="KAG2443978.1"/>
    <property type="molecule type" value="Genomic_DNA"/>
</dbReference>
<dbReference type="OrthoDB" id="535035at2759"/>
<keyword evidence="3" id="KW-1185">Reference proteome</keyword>
<evidence type="ECO:0008006" key="4">
    <source>
        <dbReference type="Google" id="ProtNLM"/>
    </source>
</evidence>
<evidence type="ECO:0000313" key="3">
    <source>
        <dbReference type="Proteomes" id="UP000613740"/>
    </source>
</evidence>
<protein>
    <recommendedName>
        <fullName evidence="4">Major capsid protein</fullName>
    </recommendedName>
</protein>
<evidence type="ECO:0000256" key="1">
    <source>
        <dbReference type="SAM" id="MobiDB-lite"/>
    </source>
</evidence>
<evidence type="ECO:0000313" key="2">
    <source>
        <dbReference type="EMBL" id="KAG2443978.1"/>
    </source>
</evidence>
<accession>A0A836B0R9</accession>
<gene>
    <name evidence="2" type="ORF">HYH02_009178</name>
</gene>
<proteinExistence type="predicted"/>
<dbReference type="Proteomes" id="UP000613740">
    <property type="component" value="Unassembled WGS sequence"/>
</dbReference>
<organism evidence="2 3">
    <name type="scientific">Chlamydomonas schloesseri</name>
    <dbReference type="NCBI Taxonomy" id="2026947"/>
    <lineage>
        <taxon>Eukaryota</taxon>
        <taxon>Viridiplantae</taxon>
        <taxon>Chlorophyta</taxon>
        <taxon>core chlorophytes</taxon>
        <taxon>Chlorophyceae</taxon>
        <taxon>CS clade</taxon>
        <taxon>Chlamydomonadales</taxon>
        <taxon>Chlamydomonadaceae</taxon>
        <taxon>Chlamydomonas</taxon>
    </lineage>
</organism>
<comment type="caution">
    <text evidence="2">The sequence shown here is derived from an EMBL/GenBank/DDBJ whole genome shotgun (WGS) entry which is preliminary data.</text>
</comment>
<name>A0A836B0R9_9CHLO</name>
<reference evidence="2" key="1">
    <citation type="journal article" date="2020" name="bioRxiv">
        <title>Comparative genomics of Chlamydomonas.</title>
        <authorList>
            <person name="Craig R.J."/>
            <person name="Hasan A.R."/>
            <person name="Ness R.W."/>
            <person name="Keightley P.D."/>
        </authorList>
    </citation>
    <scope>NUCLEOTIDE SEQUENCE</scope>
    <source>
        <strain evidence="2">CCAP 11/173</strain>
    </source>
</reference>